<reference evidence="1" key="2">
    <citation type="journal article" date="2015" name="Fish Shellfish Immunol.">
        <title>Early steps in the European eel (Anguilla anguilla)-Vibrio vulnificus interaction in the gills: Role of the RtxA13 toxin.</title>
        <authorList>
            <person name="Callol A."/>
            <person name="Pajuelo D."/>
            <person name="Ebbesson L."/>
            <person name="Teles M."/>
            <person name="MacKenzie S."/>
            <person name="Amaro C."/>
        </authorList>
    </citation>
    <scope>NUCLEOTIDE SEQUENCE</scope>
</reference>
<protein>
    <submittedName>
        <fullName evidence="1">Uncharacterized protein</fullName>
    </submittedName>
</protein>
<sequence length="51" mass="5451">MLSLSSCSPYLIHVASHHSPRLSALPSLAPSCSPVVPLIDSLPPEKFMSHI</sequence>
<accession>A0A0E9QDS2</accession>
<dbReference type="EMBL" id="GBXM01093648">
    <property type="protein sequence ID" value="JAH14929.1"/>
    <property type="molecule type" value="Transcribed_RNA"/>
</dbReference>
<dbReference type="AlphaFoldDB" id="A0A0E9QDS2"/>
<name>A0A0E9QDS2_ANGAN</name>
<reference evidence="1" key="1">
    <citation type="submission" date="2014-11" db="EMBL/GenBank/DDBJ databases">
        <authorList>
            <person name="Amaro Gonzalez C."/>
        </authorList>
    </citation>
    <scope>NUCLEOTIDE SEQUENCE</scope>
</reference>
<evidence type="ECO:0000313" key="1">
    <source>
        <dbReference type="EMBL" id="JAH14929.1"/>
    </source>
</evidence>
<organism evidence="1">
    <name type="scientific">Anguilla anguilla</name>
    <name type="common">European freshwater eel</name>
    <name type="synonym">Muraena anguilla</name>
    <dbReference type="NCBI Taxonomy" id="7936"/>
    <lineage>
        <taxon>Eukaryota</taxon>
        <taxon>Metazoa</taxon>
        <taxon>Chordata</taxon>
        <taxon>Craniata</taxon>
        <taxon>Vertebrata</taxon>
        <taxon>Euteleostomi</taxon>
        <taxon>Actinopterygii</taxon>
        <taxon>Neopterygii</taxon>
        <taxon>Teleostei</taxon>
        <taxon>Anguilliformes</taxon>
        <taxon>Anguillidae</taxon>
        <taxon>Anguilla</taxon>
    </lineage>
</organism>
<proteinExistence type="predicted"/>